<accession>A0A165JWV8</accession>
<organism evidence="2 3">
    <name type="scientific">Calocera cornea HHB12733</name>
    <dbReference type="NCBI Taxonomy" id="1353952"/>
    <lineage>
        <taxon>Eukaryota</taxon>
        <taxon>Fungi</taxon>
        <taxon>Dikarya</taxon>
        <taxon>Basidiomycota</taxon>
        <taxon>Agaricomycotina</taxon>
        <taxon>Dacrymycetes</taxon>
        <taxon>Dacrymycetales</taxon>
        <taxon>Dacrymycetaceae</taxon>
        <taxon>Calocera</taxon>
    </lineage>
</organism>
<evidence type="ECO:0000313" key="3">
    <source>
        <dbReference type="Proteomes" id="UP000076842"/>
    </source>
</evidence>
<gene>
    <name evidence="2" type="ORF">CALCODRAFT_251169</name>
</gene>
<dbReference type="EMBL" id="KV423917">
    <property type="protein sequence ID" value="KZT62377.1"/>
    <property type="molecule type" value="Genomic_DNA"/>
</dbReference>
<dbReference type="Proteomes" id="UP000076842">
    <property type="component" value="Unassembled WGS sequence"/>
</dbReference>
<proteinExistence type="predicted"/>
<dbReference type="AlphaFoldDB" id="A0A165JWV8"/>
<name>A0A165JWV8_9BASI</name>
<evidence type="ECO:0000256" key="1">
    <source>
        <dbReference type="SAM" id="MobiDB-lite"/>
    </source>
</evidence>
<feature type="region of interest" description="Disordered" evidence="1">
    <location>
        <begin position="57"/>
        <end position="78"/>
    </location>
</feature>
<protein>
    <submittedName>
        <fullName evidence="2">Uncharacterized protein</fullName>
    </submittedName>
</protein>
<evidence type="ECO:0000313" key="2">
    <source>
        <dbReference type="EMBL" id="KZT62377.1"/>
    </source>
</evidence>
<reference evidence="2 3" key="1">
    <citation type="journal article" date="2016" name="Mol. Biol. Evol.">
        <title>Comparative Genomics of Early-Diverging Mushroom-Forming Fungi Provides Insights into the Origins of Lignocellulose Decay Capabilities.</title>
        <authorList>
            <person name="Nagy L.G."/>
            <person name="Riley R."/>
            <person name="Tritt A."/>
            <person name="Adam C."/>
            <person name="Daum C."/>
            <person name="Floudas D."/>
            <person name="Sun H."/>
            <person name="Yadav J.S."/>
            <person name="Pangilinan J."/>
            <person name="Larsson K.H."/>
            <person name="Matsuura K."/>
            <person name="Barry K."/>
            <person name="Labutti K."/>
            <person name="Kuo R."/>
            <person name="Ohm R.A."/>
            <person name="Bhattacharya S.S."/>
            <person name="Shirouzu T."/>
            <person name="Yoshinaga Y."/>
            <person name="Martin F.M."/>
            <person name="Grigoriev I.V."/>
            <person name="Hibbett D.S."/>
        </authorList>
    </citation>
    <scope>NUCLEOTIDE SEQUENCE [LARGE SCALE GENOMIC DNA]</scope>
    <source>
        <strain evidence="2 3">HHB12733</strain>
    </source>
</reference>
<dbReference type="InParanoid" id="A0A165JWV8"/>
<keyword evidence="3" id="KW-1185">Reference proteome</keyword>
<sequence>MHVRCGADSPSMPRLTHPHACIHTLTSSSPHPHPLQKAANQELPAFPRAPNVRTLITPPGPVCQLSTPSANPRRGSSSSGTLLTCGCIAEQPEHAARKFFAPPSPGPFVTHYHCTLHTAADAAAAPVSSSASHYSALHSFQRVLSAQNKPEPSQPGRAQTLLPHRPPVLHAYCM</sequence>